<dbReference type="InterPro" id="IPR008928">
    <property type="entry name" value="6-hairpin_glycosidase_sf"/>
</dbReference>
<comment type="catalytic activity">
    <reaction evidence="1 4">
        <text>D-cellobiose = beta-D-glucosyl-(1-&gt;4)-D-mannopyranose</text>
        <dbReference type="Rhea" id="RHEA:23384"/>
        <dbReference type="ChEBI" id="CHEBI:17057"/>
        <dbReference type="ChEBI" id="CHEBI:47931"/>
        <dbReference type="EC" id="5.1.3.11"/>
    </reaction>
</comment>
<comment type="similarity">
    <text evidence="2">Belongs to the N-acylglucosamine 2-epimerase family.</text>
</comment>
<comment type="similarity">
    <text evidence="4">Belongs to the cellobiose 2-epimerase family.</text>
</comment>
<dbReference type="HAMAP" id="MF_00929">
    <property type="entry name" value="Cellobiose_2_epim"/>
    <property type="match status" value="1"/>
</dbReference>
<keyword evidence="3 4" id="KW-0413">Isomerase</keyword>
<evidence type="ECO:0000313" key="5">
    <source>
        <dbReference type="EMBL" id="MCD1655848.1"/>
    </source>
</evidence>
<sequence>MRSADVTLSPLYSRLENLSTSAREELAGNILPFWPKHGRDLPSKGFFGSLRYGNEGDAAEPRSVVMTARHLWTYSAASRVLNDSSWMDTADYAYAALTDNFVDRKHGGVFWSVYADGSPCVEKKQIYGEAFALYAFSEYARALAEVRKDGEAAAAAFDHARAVWTLLETHARDRSGGGYVEARARDWSATTDLKLSGKDIDCAKSMNTNLHVVEAYTSFYRTLSIAFPDDIDLLSRVAASLATLVRATTEKIIGSDGHLDLYFTQDWKPIGDIVSFGHDIEASWLLWEAACELKNAALKNGIREAVLRLAEISLAEGVSDASGALDNEIHGGRRDSTRVWWCQAEAVVGFFNAWQISSDERFLDAAEKTWNWIMTRQKDAEGGDWHASVAPDGRPLFSELKGGNWKTGYHNGRCCMELIERAAHSGAAAMRGQSKESES</sequence>
<dbReference type="Proteomes" id="UP001198163">
    <property type="component" value="Unassembled WGS sequence"/>
</dbReference>
<proteinExistence type="inferred from homology"/>
<dbReference type="InterPro" id="IPR012341">
    <property type="entry name" value="6hp_glycosidase-like_sf"/>
</dbReference>
<accession>A0AAE3ELE6</accession>
<dbReference type="GO" id="GO:0047736">
    <property type="term" value="F:cellobiose epimerase activity"/>
    <property type="evidence" value="ECO:0007669"/>
    <property type="project" value="UniProtKB-UniRule"/>
</dbReference>
<dbReference type="PANTHER" id="PTHR15108">
    <property type="entry name" value="N-ACYLGLUCOSAMINE-2-EPIMERASE"/>
    <property type="match status" value="1"/>
</dbReference>
<dbReference type="GO" id="GO:0005975">
    <property type="term" value="P:carbohydrate metabolic process"/>
    <property type="evidence" value="ECO:0007669"/>
    <property type="project" value="InterPro"/>
</dbReference>
<protein>
    <recommendedName>
        <fullName evidence="4">Cellobiose 2-epimerase</fullName>
        <shortName evidence="4">CE</shortName>
        <ecNumber evidence="4">5.1.3.11</ecNumber>
    </recommendedName>
</protein>
<evidence type="ECO:0000313" key="6">
    <source>
        <dbReference type="Proteomes" id="UP001198163"/>
    </source>
</evidence>
<dbReference type="SUPFAM" id="SSF48208">
    <property type="entry name" value="Six-hairpin glycosidases"/>
    <property type="match status" value="1"/>
</dbReference>
<evidence type="ECO:0000256" key="3">
    <source>
        <dbReference type="ARBA" id="ARBA00023235"/>
    </source>
</evidence>
<name>A0AAE3ELE6_9SPIR</name>
<dbReference type="EMBL" id="JAINWA010000003">
    <property type="protein sequence ID" value="MCD1655848.1"/>
    <property type="molecule type" value="Genomic_DNA"/>
</dbReference>
<dbReference type="RefSeq" id="WP_230757760.1">
    <property type="nucleotide sequence ID" value="NZ_JAINWA010000003.1"/>
</dbReference>
<comment type="caution">
    <text evidence="5">The sequence shown here is derived from an EMBL/GenBank/DDBJ whole genome shotgun (WGS) entry which is preliminary data.</text>
</comment>
<keyword evidence="6" id="KW-1185">Reference proteome</keyword>
<dbReference type="Pfam" id="PF07221">
    <property type="entry name" value="GlcNAc_2-epim"/>
    <property type="match status" value="1"/>
</dbReference>
<reference evidence="5" key="1">
    <citation type="submission" date="2021-08" db="EMBL/GenBank/DDBJ databases">
        <title>Comparative analyses of Brucepasteria parasyntrophica and Teretinema zuelzerae.</title>
        <authorList>
            <person name="Song Y."/>
            <person name="Brune A."/>
        </authorList>
    </citation>
    <scope>NUCLEOTIDE SEQUENCE</scope>
    <source>
        <strain evidence="5">DSM 1903</strain>
    </source>
</reference>
<comment type="function">
    <text evidence="4">Catalyzes the reversible epimerization of cellobiose to 4-O-beta-D-glucopyranosyl-D-mannose (Glc-Man).</text>
</comment>
<dbReference type="AlphaFoldDB" id="A0AAE3ELE6"/>
<dbReference type="Gene3D" id="1.50.10.10">
    <property type="match status" value="1"/>
</dbReference>
<organism evidence="5 6">
    <name type="scientific">Teretinema zuelzerae</name>
    <dbReference type="NCBI Taxonomy" id="156"/>
    <lineage>
        <taxon>Bacteria</taxon>
        <taxon>Pseudomonadati</taxon>
        <taxon>Spirochaetota</taxon>
        <taxon>Spirochaetia</taxon>
        <taxon>Spirochaetales</taxon>
        <taxon>Treponemataceae</taxon>
        <taxon>Teretinema</taxon>
    </lineage>
</organism>
<dbReference type="EC" id="5.1.3.11" evidence="4"/>
<evidence type="ECO:0000256" key="1">
    <source>
        <dbReference type="ARBA" id="ARBA00001470"/>
    </source>
</evidence>
<gene>
    <name evidence="5" type="ORF">K7J14_14210</name>
</gene>
<dbReference type="InterPro" id="IPR028584">
    <property type="entry name" value="Cellobiose_2_epim"/>
</dbReference>
<evidence type="ECO:0000256" key="4">
    <source>
        <dbReference type="HAMAP-Rule" id="MF_00929"/>
    </source>
</evidence>
<dbReference type="InterPro" id="IPR010819">
    <property type="entry name" value="AGE/CE"/>
</dbReference>
<evidence type="ECO:0000256" key="2">
    <source>
        <dbReference type="ARBA" id="ARBA00008558"/>
    </source>
</evidence>